<dbReference type="InterPro" id="IPR023271">
    <property type="entry name" value="Aquaporin-like"/>
</dbReference>
<comment type="subcellular location">
    <subcellularLocation>
        <location evidence="1">Membrane</location>
        <topology evidence="1">Multi-pass membrane protein</topology>
    </subcellularLocation>
</comment>
<dbReference type="Proteomes" id="UP000465305">
    <property type="component" value="Unassembled WGS sequence"/>
</dbReference>
<dbReference type="PRINTS" id="PR00783">
    <property type="entry name" value="MINTRINSICP"/>
</dbReference>
<organism evidence="8 9">
    <name type="scientific">Mycolicibacter algericus</name>
    <name type="common">Mycobacterium algericum</name>
    <dbReference type="NCBI Taxonomy" id="1288388"/>
    <lineage>
        <taxon>Bacteria</taxon>
        <taxon>Bacillati</taxon>
        <taxon>Actinomycetota</taxon>
        <taxon>Actinomycetes</taxon>
        <taxon>Mycobacteriales</taxon>
        <taxon>Mycobacteriaceae</taxon>
        <taxon>Mycolicibacter</taxon>
    </lineage>
</organism>
<evidence type="ECO:0000313" key="8">
    <source>
        <dbReference type="EMBL" id="GFG85222.1"/>
    </source>
</evidence>
<dbReference type="InterPro" id="IPR034294">
    <property type="entry name" value="Aquaporin_transptr"/>
</dbReference>
<dbReference type="Pfam" id="PF00230">
    <property type="entry name" value="MIP"/>
    <property type="match status" value="1"/>
</dbReference>
<feature type="transmembrane region" description="Helical" evidence="7">
    <location>
        <begin position="193"/>
        <end position="211"/>
    </location>
</feature>
<evidence type="ECO:0000256" key="3">
    <source>
        <dbReference type="ARBA" id="ARBA00022692"/>
    </source>
</evidence>
<keyword evidence="2 6" id="KW-0813">Transport</keyword>
<evidence type="ECO:0000256" key="7">
    <source>
        <dbReference type="SAM" id="Phobius"/>
    </source>
</evidence>
<accession>A0A7I9Y9J3</accession>
<evidence type="ECO:0000256" key="1">
    <source>
        <dbReference type="ARBA" id="ARBA00004141"/>
    </source>
</evidence>
<feature type="transmembrane region" description="Helical" evidence="7">
    <location>
        <begin position="116"/>
        <end position="137"/>
    </location>
</feature>
<sequence>MADRNAAVRKYLTEMIGTFVFMFAVIGILLSGTECPAAVALGIGAVLMVMVYASGHISGGHLNPAVSIAAYLRGALPLGDLGPYIVAQLVGALAAFGVGFGLWHDKYSPGTLDLSGAVWPAFLAELVFTFALCYVVLHTATSKDSAGNSFYGLAIGFIVTVGVVAVGAISGAAFNPAITFGLMLSGVFAWKFLWVYLLAQVLGAVVAAYAYKATSLDEHTAHRHDHTATRRG</sequence>
<gene>
    <name evidence="8" type="ORF">MALGJ_18980</name>
</gene>
<evidence type="ECO:0000256" key="6">
    <source>
        <dbReference type="RuleBase" id="RU000477"/>
    </source>
</evidence>
<dbReference type="SUPFAM" id="SSF81338">
    <property type="entry name" value="Aquaporin-like"/>
    <property type="match status" value="1"/>
</dbReference>
<feature type="transmembrane region" description="Helical" evidence="7">
    <location>
        <begin position="12"/>
        <end position="30"/>
    </location>
</feature>
<comment type="similarity">
    <text evidence="6">Belongs to the MIP/aquaporin (TC 1.A.8) family.</text>
</comment>
<keyword evidence="5 7" id="KW-0472">Membrane</keyword>
<feature type="transmembrane region" description="Helical" evidence="7">
    <location>
        <begin position="36"/>
        <end position="53"/>
    </location>
</feature>
<comment type="caution">
    <text evidence="8">The sequence shown here is derived from an EMBL/GenBank/DDBJ whole genome shotgun (WGS) entry which is preliminary data.</text>
</comment>
<evidence type="ECO:0000313" key="9">
    <source>
        <dbReference type="Proteomes" id="UP000465305"/>
    </source>
</evidence>
<dbReference type="PROSITE" id="PS00221">
    <property type="entry name" value="MIP"/>
    <property type="match status" value="2"/>
</dbReference>
<protein>
    <submittedName>
        <fullName evidence="8">Aquaporin</fullName>
    </submittedName>
</protein>
<evidence type="ECO:0000256" key="4">
    <source>
        <dbReference type="ARBA" id="ARBA00022989"/>
    </source>
</evidence>
<dbReference type="PANTHER" id="PTHR45724:SF13">
    <property type="entry name" value="AQUAPORIN NIP1-1-RELATED"/>
    <property type="match status" value="1"/>
</dbReference>
<dbReference type="PANTHER" id="PTHR45724">
    <property type="entry name" value="AQUAPORIN NIP2-1"/>
    <property type="match status" value="1"/>
</dbReference>
<proteinExistence type="inferred from homology"/>
<feature type="transmembrane region" description="Helical" evidence="7">
    <location>
        <begin position="149"/>
        <end position="173"/>
    </location>
</feature>
<dbReference type="InterPro" id="IPR022357">
    <property type="entry name" value="MIP_CS"/>
</dbReference>
<evidence type="ECO:0000256" key="5">
    <source>
        <dbReference type="ARBA" id="ARBA00023136"/>
    </source>
</evidence>
<keyword evidence="3 6" id="KW-0812">Transmembrane</keyword>
<feature type="transmembrane region" description="Helical" evidence="7">
    <location>
        <begin position="81"/>
        <end position="104"/>
    </location>
</feature>
<keyword evidence="4 7" id="KW-1133">Transmembrane helix</keyword>
<evidence type="ECO:0000256" key="2">
    <source>
        <dbReference type="ARBA" id="ARBA00022448"/>
    </source>
</evidence>
<dbReference type="GO" id="GO:0015267">
    <property type="term" value="F:channel activity"/>
    <property type="evidence" value="ECO:0007669"/>
    <property type="project" value="InterPro"/>
</dbReference>
<dbReference type="EMBL" id="BLKY01000001">
    <property type="protein sequence ID" value="GFG85222.1"/>
    <property type="molecule type" value="Genomic_DNA"/>
</dbReference>
<dbReference type="Gene3D" id="1.20.1080.10">
    <property type="entry name" value="Glycerol uptake facilitator protein"/>
    <property type="match status" value="1"/>
</dbReference>
<dbReference type="InterPro" id="IPR000425">
    <property type="entry name" value="MIP"/>
</dbReference>
<name>A0A7I9Y9J3_MYCAL</name>
<dbReference type="GO" id="GO:0016020">
    <property type="term" value="C:membrane"/>
    <property type="evidence" value="ECO:0007669"/>
    <property type="project" value="UniProtKB-SubCell"/>
</dbReference>
<dbReference type="AlphaFoldDB" id="A0A7I9Y9J3"/>
<dbReference type="RefSeq" id="WP_083039492.1">
    <property type="nucleotide sequence ID" value="NZ_BLKY01000001.1"/>
</dbReference>
<reference evidence="8 9" key="1">
    <citation type="journal article" date="2019" name="Emerg. Microbes Infect.">
        <title>Comprehensive subspecies identification of 175 nontuberculous mycobacteria species based on 7547 genomic profiles.</title>
        <authorList>
            <person name="Matsumoto Y."/>
            <person name="Kinjo T."/>
            <person name="Motooka D."/>
            <person name="Nabeya D."/>
            <person name="Jung N."/>
            <person name="Uechi K."/>
            <person name="Horii T."/>
            <person name="Iida T."/>
            <person name="Fujita J."/>
            <person name="Nakamura S."/>
        </authorList>
    </citation>
    <scope>NUCLEOTIDE SEQUENCE [LARGE SCALE GENOMIC DNA]</scope>
    <source>
        <strain evidence="8 9">JCM 30723</strain>
    </source>
</reference>